<dbReference type="EMBL" id="JXXE01000659">
    <property type="protein sequence ID" value="KIZ34758.1"/>
    <property type="molecule type" value="Genomic_DNA"/>
</dbReference>
<proteinExistence type="predicted"/>
<comment type="caution">
    <text evidence="2">The sequence shown here is derived from an EMBL/GenBank/DDBJ whole genome shotgun (WGS) entry which is preliminary data.</text>
</comment>
<organism evidence="2 3">
    <name type="scientific">Rhodopseudomonas palustris</name>
    <dbReference type="NCBI Taxonomy" id="1076"/>
    <lineage>
        <taxon>Bacteria</taxon>
        <taxon>Pseudomonadati</taxon>
        <taxon>Pseudomonadota</taxon>
        <taxon>Alphaproteobacteria</taxon>
        <taxon>Hyphomicrobiales</taxon>
        <taxon>Nitrobacteraceae</taxon>
        <taxon>Rhodopseudomonas</taxon>
    </lineage>
</organism>
<dbReference type="PATRIC" id="fig|1076.23.peg.1819"/>
<accession>A0A0D7E1S5</accession>
<reference evidence="2 3" key="1">
    <citation type="submission" date="2014-11" db="EMBL/GenBank/DDBJ databases">
        <title>Genomics and ecophysiology of heterotrophic nitrogen fixing bacteria isolated from estuarine surface water.</title>
        <authorList>
            <person name="Bentzon-Tilia M."/>
            <person name="Severin I."/>
            <person name="Hansen L.H."/>
            <person name="Riemann L."/>
        </authorList>
    </citation>
    <scope>NUCLEOTIDE SEQUENCE [LARGE SCALE GENOMIC DNA]</scope>
    <source>
        <strain evidence="2 3">BAL398</strain>
    </source>
</reference>
<evidence type="ECO:0000313" key="2">
    <source>
        <dbReference type="EMBL" id="KIZ34758.1"/>
    </source>
</evidence>
<dbReference type="AlphaFoldDB" id="A0A0D7E1S5"/>
<dbReference type="Proteomes" id="UP000032515">
    <property type="component" value="Unassembled WGS sequence"/>
</dbReference>
<sequence>MTKHDFLDQPPSGASLTAYDQAHLKLYLRLLDADAEGADWHEVVEVVFGLDAIAEPQRAFQVYAAHLARAKWMTENGFCELLGPRLH</sequence>
<name>A0A0D7E1S5_RHOPL</name>
<feature type="domain" description="T6SS Transcription factor RovC-like DNA binding" evidence="1">
    <location>
        <begin position="10"/>
        <end position="82"/>
    </location>
</feature>
<dbReference type="InterPro" id="IPR018754">
    <property type="entry name" value="RovC-like_DNA-bd"/>
</dbReference>
<dbReference type="Pfam" id="PF10074">
    <property type="entry name" value="RovC_DNA-bd"/>
    <property type="match status" value="1"/>
</dbReference>
<gene>
    <name evidence="2" type="ORF">OO17_26435</name>
</gene>
<protein>
    <recommendedName>
        <fullName evidence="1">T6SS Transcription factor RovC-like DNA binding domain-containing protein</fullName>
    </recommendedName>
</protein>
<evidence type="ECO:0000259" key="1">
    <source>
        <dbReference type="Pfam" id="PF10074"/>
    </source>
</evidence>
<evidence type="ECO:0000313" key="3">
    <source>
        <dbReference type="Proteomes" id="UP000032515"/>
    </source>
</evidence>